<dbReference type="GeneID" id="34610828"/>
<name>A0A1L9S4A4_9EURO</name>
<gene>
    <name evidence="3" type="ORF">ASPZODRAFT_137582</name>
</gene>
<evidence type="ECO:0000259" key="2">
    <source>
        <dbReference type="Pfam" id="PF22788"/>
    </source>
</evidence>
<dbReference type="EMBL" id="KV878392">
    <property type="protein sequence ID" value="OJJ42001.1"/>
    <property type="molecule type" value="Genomic_DNA"/>
</dbReference>
<evidence type="ECO:0000313" key="4">
    <source>
        <dbReference type="Proteomes" id="UP000184188"/>
    </source>
</evidence>
<dbReference type="STRING" id="1073090.A0A1L9S4A4"/>
<dbReference type="AlphaFoldDB" id="A0A1L9S4A4"/>
<feature type="domain" description="COP9 signalosome complex subunit 3 N-terminal helical repeats" evidence="2">
    <location>
        <begin position="55"/>
        <end position="292"/>
    </location>
</feature>
<evidence type="ECO:0000256" key="1">
    <source>
        <dbReference type="ARBA" id="ARBA00022490"/>
    </source>
</evidence>
<evidence type="ECO:0000313" key="3">
    <source>
        <dbReference type="EMBL" id="OJJ42001.1"/>
    </source>
</evidence>
<keyword evidence="1" id="KW-0963">Cytoplasm</keyword>
<dbReference type="OrthoDB" id="29061at2759"/>
<protein>
    <recommendedName>
        <fullName evidence="2">COP9 signalosome complex subunit 3 N-terminal helical repeats domain-containing protein</fullName>
    </recommendedName>
</protein>
<dbReference type="PANTHER" id="PTHR10758">
    <property type="entry name" value="26S PROTEASOME NON-ATPASE REGULATORY SUBUNIT 3/COP9 SIGNALOSOME COMPLEX SUBUNIT 3"/>
    <property type="match status" value="1"/>
</dbReference>
<reference evidence="4" key="1">
    <citation type="journal article" date="2017" name="Genome Biol.">
        <title>Comparative genomics reveals high biological diversity and specific adaptations in the industrially and medically important fungal genus Aspergillus.</title>
        <authorList>
            <person name="de Vries R.P."/>
            <person name="Riley R."/>
            <person name="Wiebenga A."/>
            <person name="Aguilar-Osorio G."/>
            <person name="Amillis S."/>
            <person name="Uchima C.A."/>
            <person name="Anderluh G."/>
            <person name="Asadollahi M."/>
            <person name="Askin M."/>
            <person name="Barry K."/>
            <person name="Battaglia E."/>
            <person name="Bayram O."/>
            <person name="Benocci T."/>
            <person name="Braus-Stromeyer S.A."/>
            <person name="Caldana C."/>
            <person name="Canovas D."/>
            <person name="Cerqueira G.C."/>
            <person name="Chen F."/>
            <person name="Chen W."/>
            <person name="Choi C."/>
            <person name="Clum A."/>
            <person name="Dos Santos R.A."/>
            <person name="Damasio A.R."/>
            <person name="Diallinas G."/>
            <person name="Emri T."/>
            <person name="Fekete E."/>
            <person name="Flipphi M."/>
            <person name="Freyberg S."/>
            <person name="Gallo A."/>
            <person name="Gournas C."/>
            <person name="Habgood R."/>
            <person name="Hainaut M."/>
            <person name="Harispe M.L."/>
            <person name="Henrissat B."/>
            <person name="Hilden K.S."/>
            <person name="Hope R."/>
            <person name="Hossain A."/>
            <person name="Karabika E."/>
            <person name="Karaffa L."/>
            <person name="Karanyi Z."/>
            <person name="Krasevec N."/>
            <person name="Kuo A."/>
            <person name="Kusch H."/>
            <person name="LaButti K."/>
            <person name="Lagendijk E.L."/>
            <person name="Lapidus A."/>
            <person name="Levasseur A."/>
            <person name="Lindquist E."/>
            <person name="Lipzen A."/>
            <person name="Logrieco A.F."/>
            <person name="MacCabe A."/>
            <person name="Maekelae M.R."/>
            <person name="Malavazi I."/>
            <person name="Melin P."/>
            <person name="Meyer V."/>
            <person name="Mielnichuk N."/>
            <person name="Miskei M."/>
            <person name="Molnar A.P."/>
            <person name="Mule G."/>
            <person name="Ngan C.Y."/>
            <person name="Orejas M."/>
            <person name="Orosz E."/>
            <person name="Ouedraogo J.P."/>
            <person name="Overkamp K.M."/>
            <person name="Park H.-S."/>
            <person name="Perrone G."/>
            <person name="Piumi F."/>
            <person name="Punt P.J."/>
            <person name="Ram A.F."/>
            <person name="Ramon A."/>
            <person name="Rauscher S."/>
            <person name="Record E."/>
            <person name="Riano-Pachon D.M."/>
            <person name="Robert V."/>
            <person name="Roehrig J."/>
            <person name="Ruller R."/>
            <person name="Salamov A."/>
            <person name="Salih N.S."/>
            <person name="Samson R.A."/>
            <person name="Sandor E."/>
            <person name="Sanguinetti M."/>
            <person name="Schuetze T."/>
            <person name="Sepcic K."/>
            <person name="Shelest E."/>
            <person name="Sherlock G."/>
            <person name="Sophianopoulou V."/>
            <person name="Squina F.M."/>
            <person name="Sun H."/>
            <person name="Susca A."/>
            <person name="Todd R.B."/>
            <person name="Tsang A."/>
            <person name="Unkles S.E."/>
            <person name="van de Wiele N."/>
            <person name="van Rossen-Uffink D."/>
            <person name="Oliveira J.V."/>
            <person name="Vesth T.C."/>
            <person name="Visser J."/>
            <person name="Yu J.-H."/>
            <person name="Zhou M."/>
            <person name="Andersen M.R."/>
            <person name="Archer D.B."/>
            <person name="Baker S.E."/>
            <person name="Benoit I."/>
            <person name="Brakhage A.A."/>
            <person name="Braus G.H."/>
            <person name="Fischer R."/>
            <person name="Frisvad J.C."/>
            <person name="Goldman G.H."/>
            <person name="Houbraken J."/>
            <person name="Oakley B."/>
            <person name="Pocsi I."/>
            <person name="Scazzocchio C."/>
            <person name="Seiboth B."/>
            <person name="vanKuyk P.A."/>
            <person name="Wortman J."/>
            <person name="Dyer P.S."/>
            <person name="Grigoriev I.V."/>
        </authorList>
    </citation>
    <scope>NUCLEOTIDE SEQUENCE [LARGE SCALE GENOMIC DNA]</scope>
    <source>
        <strain evidence="4">CBS 506.65</strain>
    </source>
</reference>
<dbReference type="VEuPathDB" id="FungiDB:ASPZODRAFT_137582"/>
<dbReference type="PANTHER" id="PTHR10758:SF1">
    <property type="entry name" value="COP9 SIGNALOSOME COMPLEX SUBUNIT 3"/>
    <property type="match status" value="1"/>
</dbReference>
<organism evidence="3 4">
    <name type="scientific">Penicilliopsis zonata CBS 506.65</name>
    <dbReference type="NCBI Taxonomy" id="1073090"/>
    <lineage>
        <taxon>Eukaryota</taxon>
        <taxon>Fungi</taxon>
        <taxon>Dikarya</taxon>
        <taxon>Ascomycota</taxon>
        <taxon>Pezizomycotina</taxon>
        <taxon>Eurotiomycetes</taxon>
        <taxon>Eurotiomycetidae</taxon>
        <taxon>Eurotiales</taxon>
        <taxon>Aspergillaceae</taxon>
        <taxon>Penicilliopsis</taxon>
    </lineage>
</organism>
<dbReference type="InterPro" id="IPR050756">
    <property type="entry name" value="CSN3"/>
</dbReference>
<dbReference type="Pfam" id="PF22788">
    <property type="entry name" value="COP9_hel_rpt"/>
    <property type="match status" value="1"/>
</dbReference>
<dbReference type="InterPro" id="IPR055089">
    <property type="entry name" value="COP9_N"/>
</dbReference>
<dbReference type="RefSeq" id="XP_022576511.1">
    <property type="nucleotide sequence ID" value="XM_022724363.1"/>
</dbReference>
<proteinExistence type="predicted"/>
<dbReference type="Proteomes" id="UP000184188">
    <property type="component" value="Unassembled WGS sequence"/>
</dbReference>
<dbReference type="GO" id="GO:0006511">
    <property type="term" value="P:ubiquitin-dependent protein catabolic process"/>
    <property type="evidence" value="ECO:0007669"/>
    <property type="project" value="TreeGrafter"/>
</dbReference>
<keyword evidence="4" id="KW-1185">Reference proteome</keyword>
<dbReference type="GO" id="GO:0008180">
    <property type="term" value="C:COP9 signalosome"/>
    <property type="evidence" value="ECO:0007669"/>
    <property type="project" value="TreeGrafter"/>
</dbReference>
<sequence>MEELYHRLLSVPAKQLCSKSTLEDDYDSQLCDLVAYLRQLLGTLDSGISFDHQSQWPDPSIHSVSYLFMLHFQILFTQTRDKTKFPEDLFPGKALWAKIVFFLRNFDPFQISYVGPEWCRLLEHVKLAANAVLKPFVAVKLIREAIIRLDPSSSYLTPAHVMFLQLCLQTKSHIEALPIMDKHICNIPESTEMIYSKQRAVASLQHRMRPTFTIAESSLSNVLTYRDYLQYFSYGAMIYMVLKRWGDALHFLNIVVSIPVTSSISLIMVDAYKKQILASLQEHGKLPALPTTVTLHTKKLLRSLARPYVDLADAFEALDTKRMLDTVGKYRKVWSSDKNRGLVNQIVDAFHSHLLLSLGKTFAALNMTDIARLDVGEEPEPVVIRCIMSGALHGSLVQSGSAARSSMLRFTEKSVPFPVSVEEHIQKQLLEEQAALGYLHSSLWENNGGLESTAEFIQNMQRRQKTIDRVQKGSPILVEGLGNEFQLDEDMMEDMD</sequence>
<accession>A0A1L9S4A4</accession>